<comment type="caution">
    <text evidence="4">The sequence shown here is derived from an EMBL/GenBank/DDBJ whole genome shotgun (WGS) entry which is preliminary data.</text>
</comment>
<evidence type="ECO:0000259" key="3">
    <source>
        <dbReference type="Pfam" id="PF02826"/>
    </source>
</evidence>
<protein>
    <submittedName>
        <fullName evidence="4">Glyoxylate/hydroxypyruvate reductase A</fullName>
    </submittedName>
</protein>
<accession>A0ABR9CKW2</accession>
<organism evidence="4 5">
    <name type="scientific">Roseibium litorale</name>
    <dbReference type="NCBI Taxonomy" id="2803841"/>
    <lineage>
        <taxon>Bacteria</taxon>
        <taxon>Pseudomonadati</taxon>
        <taxon>Pseudomonadota</taxon>
        <taxon>Alphaproteobacteria</taxon>
        <taxon>Hyphomicrobiales</taxon>
        <taxon>Stappiaceae</taxon>
        <taxon>Roseibium</taxon>
    </lineage>
</organism>
<keyword evidence="2" id="KW-0520">NAD</keyword>
<sequence length="304" mass="32569">MAVLYTSEAARGAVFAGRFAAALPDQPFFLNTAPHPEEVNYLITWTVPEGAGALYPNLKLIFSVGAGVDQFNLEAFPPHVGVVRMLEPGIAEQMKEYVTLAVLGLHRDLPRYMAQKAGHLWKMHKNAPAGSRTVGVMGLGQLSKASLEALRPFGFKLRGWSRSPQTIDGVETFTDLAAFLSGTDILVCLLPLTAETEGLINTDLFARLPEGAALVHAGRGKQLDHAALAAALSSGQLSAAWLDVTDPEPLPADHAFWEHPQIVLTPHVASQTRAEDGADHVIAGIRAHLAGKPVPGLVDKRKGY</sequence>
<dbReference type="EMBL" id="JACYXI010000002">
    <property type="protein sequence ID" value="MBD8890967.1"/>
    <property type="molecule type" value="Genomic_DNA"/>
</dbReference>
<dbReference type="PANTHER" id="PTHR43333:SF1">
    <property type="entry name" value="D-ISOMER SPECIFIC 2-HYDROXYACID DEHYDROGENASE NAD-BINDING DOMAIN-CONTAINING PROTEIN"/>
    <property type="match status" value="1"/>
</dbReference>
<dbReference type="PANTHER" id="PTHR43333">
    <property type="entry name" value="2-HACID_DH_C DOMAIN-CONTAINING PROTEIN"/>
    <property type="match status" value="1"/>
</dbReference>
<dbReference type="SUPFAM" id="SSF52283">
    <property type="entry name" value="Formate/glycerate dehydrogenase catalytic domain-like"/>
    <property type="match status" value="1"/>
</dbReference>
<dbReference type="SUPFAM" id="SSF51735">
    <property type="entry name" value="NAD(P)-binding Rossmann-fold domains"/>
    <property type="match status" value="1"/>
</dbReference>
<dbReference type="InterPro" id="IPR036291">
    <property type="entry name" value="NAD(P)-bd_dom_sf"/>
</dbReference>
<keyword evidence="5" id="KW-1185">Reference proteome</keyword>
<keyword evidence="1" id="KW-0560">Oxidoreductase</keyword>
<name>A0ABR9CKW2_9HYPH</name>
<evidence type="ECO:0000256" key="2">
    <source>
        <dbReference type="ARBA" id="ARBA00023027"/>
    </source>
</evidence>
<dbReference type="CDD" id="cd12164">
    <property type="entry name" value="GDH_like_2"/>
    <property type="match status" value="1"/>
</dbReference>
<reference evidence="5" key="1">
    <citation type="submission" date="2020-09" db="EMBL/GenBank/DDBJ databases">
        <title>The genome sequence of strain Labrenzia suaedae 4C16A.</title>
        <authorList>
            <person name="Liu Y."/>
        </authorList>
    </citation>
    <scope>NUCLEOTIDE SEQUENCE [LARGE SCALE GENOMIC DNA]</scope>
    <source>
        <strain evidence="5">4C16A</strain>
    </source>
</reference>
<dbReference type="RefSeq" id="WP_192147102.1">
    <property type="nucleotide sequence ID" value="NZ_JACYXI010000002.1"/>
</dbReference>
<evidence type="ECO:0000313" key="5">
    <source>
        <dbReference type="Proteomes" id="UP000632063"/>
    </source>
</evidence>
<dbReference type="InterPro" id="IPR006140">
    <property type="entry name" value="D-isomer_DH_NAD-bd"/>
</dbReference>
<dbReference type="Proteomes" id="UP000632063">
    <property type="component" value="Unassembled WGS sequence"/>
</dbReference>
<reference evidence="4 5" key="2">
    <citation type="journal article" date="2021" name="Int. J. Syst. Evol. Microbiol.">
        <title>Roseibium litorale sp. nov., isolated from a tidal flat sediment and proposal for the reclassification of Labrenzia polysiphoniae as Roseibium polysiphoniae comb. nov.</title>
        <authorList>
            <person name="Liu Y."/>
            <person name="Pei T."/>
            <person name="Du J."/>
            <person name="Chao M."/>
            <person name="Deng M.R."/>
            <person name="Zhu H."/>
        </authorList>
    </citation>
    <scope>NUCLEOTIDE SEQUENCE [LARGE SCALE GENOMIC DNA]</scope>
    <source>
        <strain evidence="4 5">4C16A</strain>
    </source>
</reference>
<proteinExistence type="predicted"/>
<evidence type="ECO:0000313" key="4">
    <source>
        <dbReference type="EMBL" id="MBD8890967.1"/>
    </source>
</evidence>
<gene>
    <name evidence="4" type="ORF">IG616_05380</name>
</gene>
<dbReference type="Pfam" id="PF02826">
    <property type="entry name" value="2-Hacid_dh_C"/>
    <property type="match status" value="1"/>
</dbReference>
<dbReference type="Gene3D" id="3.40.50.720">
    <property type="entry name" value="NAD(P)-binding Rossmann-like Domain"/>
    <property type="match status" value="2"/>
</dbReference>
<feature type="domain" description="D-isomer specific 2-hydroxyacid dehydrogenase NAD-binding" evidence="3">
    <location>
        <begin position="101"/>
        <end position="269"/>
    </location>
</feature>
<evidence type="ECO:0000256" key="1">
    <source>
        <dbReference type="ARBA" id="ARBA00023002"/>
    </source>
</evidence>